<evidence type="ECO:0000313" key="2">
    <source>
        <dbReference type="Proteomes" id="UP000650628"/>
    </source>
</evidence>
<comment type="caution">
    <text evidence="1">The sequence shown here is derived from an EMBL/GenBank/DDBJ whole genome shotgun (WGS) entry which is preliminary data.</text>
</comment>
<accession>A0A8J3TW92</accession>
<keyword evidence="2" id="KW-1185">Reference proteome</keyword>
<dbReference type="AlphaFoldDB" id="A0A8J3TW92"/>
<protein>
    <submittedName>
        <fullName evidence="1">Uncharacterized protein</fullName>
    </submittedName>
</protein>
<proteinExistence type="predicted"/>
<organism evidence="1 2">
    <name type="scientific">Planotetraspora mira</name>
    <dbReference type="NCBI Taxonomy" id="58121"/>
    <lineage>
        <taxon>Bacteria</taxon>
        <taxon>Bacillati</taxon>
        <taxon>Actinomycetota</taxon>
        <taxon>Actinomycetes</taxon>
        <taxon>Streptosporangiales</taxon>
        <taxon>Streptosporangiaceae</taxon>
        <taxon>Planotetraspora</taxon>
    </lineage>
</organism>
<name>A0A8J3TW92_9ACTN</name>
<sequence>MDPEPDMLTAAAQHAVAGKVGNVTWVRGGSADLQASWDDSVW</sequence>
<evidence type="ECO:0000313" key="1">
    <source>
        <dbReference type="EMBL" id="GII33392.1"/>
    </source>
</evidence>
<dbReference type="EMBL" id="BOOO01000040">
    <property type="protein sequence ID" value="GII33392.1"/>
    <property type="molecule type" value="Genomic_DNA"/>
</dbReference>
<dbReference type="Proteomes" id="UP000650628">
    <property type="component" value="Unassembled WGS sequence"/>
</dbReference>
<reference evidence="1 2" key="1">
    <citation type="submission" date="2021-01" db="EMBL/GenBank/DDBJ databases">
        <title>Whole genome shotgun sequence of Planotetraspora mira NBRC 15435.</title>
        <authorList>
            <person name="Komaki H."/>
            <person name="Tamura T."/>
        </authorList>
    </citation>
    <scope>NUCLEOTIDE SEQUENCE [LARGE SCALE GENOMIC DNA]</scope>
    <source>
        <strain evidence="1 2">NBRC 15435</strain>
    </source>
</reference>
<gene>
    <name evidence="1" type="ORF">Pmi06nite_68340</name>
</gene>